<evidence type="ECO:0000313" key="2">
    <source>
        <dbReference type="Proteomes" id="UP001564657"/>
    </source>
</evidence>
<dbReference type="EMBL" id="JBGEWD010000008">
    <property type="protein sequence ID" value="MEY8000462.1"/>
    <property type="molecule type" value="Genomic_DNA"/>
</dbReference>
<protein>
    <recommendedName>
        <fullName evidence="3">Transposase</fullName>
    </recommendedName>
</protein>
<evidence type="ECO:0008006" key="3">
    <source>
        <dbReference type="Google" id="ProtNLM"/>
    </source>
</evidence>
<dbReference type="Proteomes" id="UP001564657">
    <property type="component" value="Unassembled WGS sequence"/>
</dbReference>
<keyword evidence="2" id="KW-1185">Reference proteome</keyword>
<accession>A0ABV4BQX2</accession>
<gene>
    <name evidence="1" type="ORF">AB8U03_09700</name>
</gene>
<name>A0ABV4BQX2_9CLOT</name>
<organism evidence="1 2">
    <name type="scientific">Clostridium moutaii</name>
    <dbReference type="NCBI Taxonomy" id="3240932"/>
    <lineage>
        <taxon>Bacteria</taxon>
        <taxon>Bacillati</taxon>
        <taxon>Bacillota</taxon>
        <taxon>Clostridia</taxon>
        <taxon>Eubacteriales</taxon>
        <taxon>Clostridiaceae</taxon>
        <taxon>Clostridium</taxon>
    </lineage>
</organism>
<sequence length="158" mass="18610">MIVEKCRIPLLLCEELFPDAVQILDFYHFSENVHEYAKAIYPENEVIRKAWVNKLLGFVTRGEVTKAANFIEKHTLINQPEGTVNLPLYINNNIKRIDYKYFKDNKYYIESGNKTVIQKRMKQSGMWWRLSGGQYIATLRGKYKSDLWDEVKKAIEAL</sequence>
<reference evidence="1 2" key="1">
    <citation type="submission" date="2024-08" db="EMBL/GenBank/DDBJ databases">
        <title>Clostridium lapicellarii sp. nov., and Clostridium renhuaiense sp. nov., two species isolated from the mud in a fermentation cellar used for producing sauce-flavour Chinese liquors.</title>
        <authorList>
            <person name="Yang F."/>
            <person name="Wang H."/>
            <person name="Chen L.Q."/>
            <person name="Zhou N."/>
            <person name="Lu J.J."/>
            <person name="Pu X.X."/>
            <person name="Wan B."/>
            <person name="Wang L."/>
            <person name="Liu S.J."/>
        </authorList>
    </citation>
    <scope>NUCLEOTIDE SEQUENCE [LARGE SCALE GENOMIC DNA]</scope>
    <source>
        <strain evidence="1 2">MT-5</strain>
    </source>
</reference>
<evidence type="ECO:0000313" key="1">
    <source>
        <dbReference type="EMBL" id="MEY8000462.1"/>
    </source>
</evidence>
<dbReference type="RefSeq" id="WP_369704356.1">
    <property type="nucleotide sequence ID" value="NZ_JBGEWD010000008.1"/>
</dbReference>
<comment type="caution">
    <text evidence="1">The sequence shown here is derived from an EMBL/GenBank/DDBJ whole genome shotgun (WGS) entry which is preliminary data.</text>
</comment>
<proteinExistence type="predicted"/>